<reference evidence="2" key="1">
    <citation type="submission" date="2023-06" db="EMBL/GenBank/DDBJ databases">
        <title>Genome-scale phylogeny and comparative genomics of the fungal order Sordariales.</title>
        <authorList>
            <consortium name="Lawrence Berkeley National Laboratory"/>
            <person name="Hensen N."/>
            <person name="Bonometti L."/>
            <person name="Westerberg I."/>
            <person name="Brannstrom I.O."/>
            <person name="Guillou S."/>
            <person name="Cros-Aarteil S."/>
            <person name="Calhoun S."/>
            <person name="Haridas S."/>
            <person name="Kuo A."/>
            <person name="Mondo S."/>
            <person name="Pangilinan J."/>
            <person name="Riley R."/>
            <person name="LaButti K."/>
            <person name="Andreopoulos B."/>
            <person name="Lipzen A."/>
            <person name="Chen C."/>
            <person name="Yanf M."/>
            <person name="Daum C."/>
            <person name="Ng V."/>
            <person name="Clum A."/>
            <person name="Steindorff A."/>
            <person name="Ohm R."/>
            <person name="Martin F."/>
            <person name="Silar P."/>
            <person name="Natvig D."/>
            <person name="Lalanne C."/>
            <person name="Gautier V."/>
            <person name="Ament-velasquez S.L."/>
            <person name="Kruys A."/>
            <person name="Hutchinson M.I."/>
            <person name="Powell A.J."/>
            <person name="Barry K."/>
            <person name="Miller A.N."/>
            <person name="Grigoriev I.V."/>
            <person name="Debuchy R."/>
            <person name="Gladieux P."/>
            <person name="Thoren M.H."/>
            <person name="Johannesson H."/>
        </authorList>
    </citation>
    <scope>NUCLEOTIDE SEQUENCE</scope>
    <source>
        <strain evidence="2">SMH3391-2</strain>
    </source>
</reference>
<feature type="transmembrane region" description="Helical" evidence="1">
    <location>
        <begin position="64"/>
        <end position="85"/>
    </location>
</feature>
<evidence type="ECO:0000313" key="3">
    <source>
        <dbReference type="Proteomes" id="UP001174934"/>
    </source>
</evidence>
<proteinExistence type="predicted"/>
<organism evidence="2 3">
    <name type="scientific">Bombardia bombarda</name>
    <dbReference type="NCBI Taxonomy" id="252184"/>
    <lineage>
        <taxon>Eukaryota</taxon>
        <taxon>Fungi</taxon>
        <taxon>Dikarya</taxon>
        <taxon>Ascomycota</taxon>
        <taxon>Pezizomycotina</taxon>
        <taxon>Sordariomycetes</taxon>
        <taxon>Sordariomycetidae</taxon>
        <taxon>Sordariales</taxon>
        <taxon>Lasiosphaeriaceae</taxon>
        <taxon>Bombardia</taxon>
    </lineage>
</organism>
<evidence type="ECO:0000256" key="1">
    <source>
        <dbReference type="SAM" id="Phobius"/>
    </source>
</evidence>
<keyword evidence="3" id="KW-1185">Reference proteome</keyword>
<accession>A0AA39WMA4</accession>
<comment type="caution">
    <text evidence="2">The sequence shown here is derived from an EMBL/GenBank/DDBJ whole genome shotgun (WGS) entry which is preliminary data.</text>
</comment>
<dbReference type="Proteomes" id="UP001174934">
    <property type="component" value="Unassembled WGS sequence"/>
</dbReference>
<dbReference type="AlphaFoldDB" id="A0AA39WMA4"/>
<keyword evidence="1" id="KW-1133">Transmembrane helix</keyword>
<feature type="transmembrane region" description="Helical" evidence="1">
    <location>
        <begin position="20"/>
        <end position="43"/>
    </location>
</feature>
<name>A0AA39WMA4_9PEZI</name>
<evidence type="ECO:0000313" key="2">
    <source>
        <dbReference type="EMBL" id="KAK0617971.1"/>
    </source>
</evidence>
<sequence length="229" mass="25311">MTHGGGNERRQILGLTVPLFWAIVVSLILIIAAGIGGGYWCLTGESRQEQHQQRRRPTQQPVDISTNSCIVVVIDTIVTIVIASFQRDRQPDNHRIRDSDHHDDPDRSSRASIWRRLARTGGWRMPKHQRVDRFQQLCEINYPSGADYGNPGIFDIMKLYLPSLEQCMAACATYNLGYKSSRGAGADDSGFCSSVVVIKTGETSSINGTGINNTRGSPKDYTSAVLVSE</sequence>
<keyword evidence="1" id="KW-0472">Membrane</keyword>
<dbReference type="EMBL" id="JAULSR010000005">
    <property type="protein sequence ID" value="KAK0617971.1"/>
    <property type="molecule type" value="Genomic_DNA"/>
</dbReference>
<gene>
    <name evidence="2" type="ORF">B0T17DRAFT_618615</name>
</gene>
<protein>
    <submittedName>
        <fullName evidence="2">Uncharacterized protein</fullName>
    </submittedName>
</protein>
<keyword evidence="1" id="KW-0812">Transmembrane</keyword>